<dbReference type="AlphaFoldDB" id="A0A0H3HYX8"/>
<evidence type="ECO:0000313" key="7">
    <source>
        <dbReference type="Proteomes" id="UP000008044"/>
    </source>
</evidence>
<dbReference type="PROSITE" id="PS50943">
    <property type="entry name" value="HTH_CROC1"/>
    <property type="match status" value="1"/>
</dbReference>
<dbReference type="EMBL" id="CP003415">
    <property type="protein sequence ID" value="AFI88594.1"/>
    <property type="molecule type" value="Genomic_DNA"/>
</dbReference>
<dbReference type="SMART" id="SM00530">
    <property type="entry name" value="HTH_XRE"/>
    <property type="match status" value="1"/>
</dbReference>
<dbReference type="PANTHER" id="PTHR36511:SF3">
    <property type="entry name" value="ANTITOXIN HIGA-2"/>
    <property type="match status" value="1"/>
</dbReference>
<evidence type="ECO:0000256" key="2">
    <source>
        <dbReference type="ARBA" id="ARBA00023125"/>
    </source>
</evidence>
<dbReference type="GO" id="GO:0003677">
    <property type="term" value="F:DNA binding"/>
    <property type="evidence" value="ECO:0007669"/>
    <property type="project" value="UniProtKB-KW"/>
</dbReference>
<protein>
    <submittedName>
        <fullName evidence="6">DNA-binding transcriptional regulator</fullName>
    </submittedName>
    <submittedName>
        <fullName evidence="5">Helix-turn-helix motif harboring transcription regulator protein</fullName>
    </submittedName>
</protein>
<dbReference type="Pfam" id="PF01381">
    <property type="entry name" value="HTH_3"/>
    <property type="match status" value="1"/>
</dbReference>
<keyword evidence="8" id="KW-1185">Reference proteome</keyword>
<dbReference type="Proteomes" id="UP000008044">
    <property type="component" value="Chromosome"/>
</dbReference>
<dbReference type="KEGG" id="pec:W5S_0468"/>
<dbReference type="CDD" id="cd00093">
    <property type="entry name" value="HTH_XRE"/>
    <property type="match status" value="1"/>
</dbReference>
<dbReference type="InterPro" id="IPR001387">
    <property type="entry name" value="Cro/C1-type_HTH"/>
</dbReference>
<dbReference type="InterPro" id="IPR052359">
    <property type="entry name" value="HTH-type_reg/antitoxin"/>
</dbReference>
<dbReference type="PANTHER" id="PTHR36511">
    <property type="entry name" value="MERR FAMILY BACTERIAL REGULATORY PROTEIN"/>
    <property type="match status" value="1"/>
</dbReference>
<name>A0A0H3HYX8_PECPM</name>
<gene>
    <name evidence="5" type="ordered locus">W5S_0468</name>
    <name evidence="6" type="ORF">F6Q06_14790</name>
</gene>
<evidence type="ECO:0000313" key="8">
    <source>
        <dbReference type="Proteomes" id="UP001194579"/>
    </source>
</evidence>
<keyword evidence="2 6" id="KW-0238">DNA-binding</keyword>
<accession>A0A0H3HYX8</accession>
<evidence type="ECO:0000256" key="1">
    <source>
        <dbReference type="ARBA" id="ARBA00023015"/>
    </source>
</evidence>
<dbReference type="STRING" id="1905730.W5S_0468"/>
<dbReference type="InterPro" id="IPR010982">
    <property type="entry name" value="Lambda_DNA-bd_dom_sf"/>
</dbReference>
<keyword evidence="3" id="KW-0804">Transcription</keyword>
<reference evidence="6" key="4">
    <citation type="submission" date="2024-05" db="EMBL/GenBank/DDBJ databases">
        <title>Identification of Pectobacterium versatile causing blackleg of potato from New York State with a whole genome sequencing approach.</title>
        <authorList>
            <person name="Ma X."/>
            <person name="Swingle B."/>
        </authorList>
    </citation>
    <scope>NUCLEOTIDE SEQUENCE</scope>
    <source>
        <strain evidence="6">NY1588A</strain>
    </source>
</reference>
<proteinExistence type="predicted"/>
<keyword evidence="1" id="KW-0805">Transcription regulation</keyword>
<dbReference type="HOGENOM" id="CLU_144725_0_0_6"/>
<dbReference type="EMBL" id="WABS01000029">
    <property type="protein sequence ID" value="MBI0555746.1"/>
    <property type="molecule type" value="Genomic_DNA"/>
</dbReference>
<dbReference type="PATRIC" id="fig|1166016.3.peg.474"/>
<organism evidence="5 7">
    <name type="scientific">Pectobacterium parmentieri</name>
    <dbReference type="NCBI Taxonomy" id="1905730"/>
    <lineage>
        <taxon>Bacteria</taxon>
        <taxon>Pseudomonadati</taxon>
        <taxon>Pseudomonadota</taxon>
        <taxon>Gammaproteobacteria</taxon>
        <taxon>Enterobacterales</taxon>
        <taxon>Pectobacteriaceae</taxon>
        <taxon>Pectobacterium</taxon>
    </lineage>
</organism>
<sequence>MTAKSKFKSPAFEAIHRAASGLFSVDAIPQETMRNFDKACLNSVHDLQPLEIKALREKLNVSQPVFARYLNTSVSTVQKWESGVKRPSGLSLKLLTVVQKHGLKVLV</sequence>
<dbReference type="Gene3D" id="1.10.260.40">
    <property type="entry name" value="lambda repressor-like DNA-binding domains"/>
    <property type="match status" value="1"/>
</dbReference>
<reference evidence="5" key="2">
    <citation type="submission" date="2012-03" db="EMBL/GenBank/DDBJ databases">
        <authorList>
            <person name="Koskinen P."/>
            <person name="Laine P."/>
            <person name="Niemi O."/>
            <person name="Nykyri J."/>
            <person name="Harjunpaa H."/>
            <person name="Auvinen P."/>
            <person name="Paulin L."/>
            <person name="Pirhonen M."/>
            <person name="Palva T."/>
            <person name="Holm L."/>
        </authorList>
    </citation>
    <scope>NUCLEOTIDE SEQUENCE</scope>
    <source>
        <strain evidence="5">SCC3193</strain>
    </source>
</reference>
<dbReference type="eggNOG" id="COG2944">
    <property type="taxonomic scope" value="Bacteria"/>
</dbReference>
<evidence type="ECO:0000313" key="6">
    <source>
        <dbReference type="EMBL" id="MBI0555746.1"/>
    </source>
</evidence>
<dbReference type="Proteomes" id="UP001194579">
    <property type="component" value="Unassembled WGS sequence"/>
</dbReference>
<reference evidence="5 7" key="1">
    <citation type="journal article" date="2012" name="J. Bacteriol.">
        <title>Genome sequence of Pectobacterium sp. strain SCC3193.</title>
        <authorList>
            <person name="Koskinen J.P."/>
            <person name="Laine P."/>
            <person name="Niemi O."/>
            <person name="Nykyri J."/>
            <person name="Harjunpaa H."/>
            <person name="Auvinen P."/>
            <person name="Paulin L."/>
            <person name="Pirhonen M."/>
            <person name="Palva T."/>
            <person name="Holm L."/>
        </authorList>
    </citation>
    <scope>NUCLEOTIDE SEQUENCE [LARGE SCALE GENOMIC DNA]</scope>
    <source>
        <strain evidence="5 7">SCC3193</strain>
    </source>
</reference>
<dbReference type="RefSeq" id="WP_014698609.1">
    <property type="nucleotide sequence ID" value="NC_017845.1"/>
</dbReference>
<feature type="domain" description="HTH cro/C1-type" evidence="4">
    <location>
        <begin position="52"/>
        <end position="95"/>
    </location>
</feature>
<dbReference type="SUPFAM" id="SSF47413">
    <property type="entry name" value="lambda repressor-like DNA-binding domains"/>
    <property type="match status" value="1"/>
</dbReference>
<reference evidence="8" key="3">
    <citation type="submission" date="2023-07" db="EMBL/GenBank/DDBJ databases">
        <title>Identification of Pectobacterium versatile causing blackleg of potato from New York State with a whole genome sequencing approach.</title>
        <authorList>
            <person name="Ma X."/>
            <person name="Swingle B."/>
        </authorList>
    </citation>
    <scope>NUCLEOTIDE SEQUENCE [LARGE SCALE GENOMIC DNA]</scope>
    <source>
        <strain evidence="8">NY1588A</strain>
    </source>
</reference>
<evidence type="ECO:0000313" key="5">
    <source>
        <dbReference type="EMBL" id="AFI88594.1"/>
    </source>
</evidence>
<evidence type="ECO:0000256" key="3">
    <source>
        <dbReference type="ARBA" id="ARBA00023163"/>
    </source>
</evidence>
<evidence type="ECO:0000259" key="4">
    <source>
        <dbReference type="PROSITE" id="PS50943"/>
    </source>
</evidence>